<name>A0A0K0JN15_BRUMA</name>
<keyword evidence="3" id="KW-0547">Nucleotide-binding</keyword>
<evidence type="ECO:0000256" key="1">
    <source>
        <dbReference type="ARBA" id="ARBA00005582"/>
    </source>
</evidence>
<comment type="similarity">
    <text evidence="1">Belongs to the Nudix hydrolase family.</text>
</comment>
<dbReference type="GO" id="GO:0015967">
    <property type="term" value="P:diadenosine tetraphosphate catabolic process"/>
    <property type="evidence" value="ECO:0007669"/>
    <property type="project" value="EnsemblMetazoa"/>
</dbReference>
<dbReference type="KEGG" id="bmy:BM_BM6409"/>
<dbReference type="InterPro" id="IPR003565">
    <property type="entry name" value="Tetra_PHTase"/>
</dbReference>
<reference evidence="7 9" key="1">
    <citation type="journal article" date="2007" name="Science">
        <title>Draft genome of the filarial nematode parasite Brugia malayi.</title>
        <authorList>
            <person name="Ghedin E."/>
            <person name="Wang S."/>
            <person name="Spiro D."/>
            <person name="Caler E."/>
            <person name="Zhao Q."/>
            <person name="Crabtree J."/>
            <person name="Allen J.E."/>
            <person name="Delcher A.L."/>
            <person name="Guiliano D.B."/>
            <person name="Miranda-Saavedra D."/>
            <person name="Angiuoli S.V."/>
            <person name="Creasy T."/>
            <person name="Amedeo P."/>
            <person name="Haas B."/>
            <person name="El-Sayed N.M."/>
            <person name="Wortman J.R."/>
            <person name="Feldblyum T."/>
            <person name="Tallon L."/>
            <person name="Schatz M."/>
            <person name="Shumway M."/>
            <person name="Koo H."/>
            <person name="Salzberg S.L."/>
            <person name="Schobel S."/>
            <person name="Pertea M."/>
            <person name="Pop M."/>
            <person name="White O."/>
            <person name="Barton G.J."/>
            <person name="Carlow C.K."/>
            <person name="Crawford M.J."/>
            <person name="Daub J."/>
            <person name="Dimmic M.W."/>
            <person name="Estes C.F."/>
            <person name="Foster J.M."/>
            <person name="Ganatra M."/>
            <person name="Gregory W.F."/>
            <person name="Johnson N.M."/>
            <person name="Jin J."/>
            <person name="Komuniecki R."/>
            <person name="Korf I."/>
            <person name="Kumar S."/>
            <person name="Laney S."/>
            <person name="Li B.W."/>
            <person name="Li W."/>
            <person name="Lindblom T.H."/>
            <person name="Lustigman S."/>
            <person name="Ma D."/>
            <person name="Maina C.V."/>
            <person name="Martin D.M."/>
            <person name="McCarter J.P."/>
            <person name="McReynolds L."/>
            <person name="Mitreva M."/>
            <person name="Nutman T.B."/>
            <person name="Parkinson J."/>
            <person name="Peregrin-Alvarez J.M."/>
            <person name="Poole C."/>
            <person name="Ren Q."/>
            <person name="Saunders L."/>
            <person name="Sluder A.E."/>
            <person name="Smith K."/>
            <person name="Stanke M."/>
            <person name="Unnasch T.R."/>
            <person name="Ware J."/>
            <person name="Wei A.D."/>
            <person name="Weil G."/>
            <person name="Williams D.J."/>
            <person name="Zhang Y."/>
            <person name="Williams S.A."/>
            <person name="Fraser-Liggett C."/>
            <person name="Slatko B."/>
            <person name="Blaxter M.L."/>
            <person name="Scott A.L."/>
        </authorList>
    </citation>
    <scope>NUCLEOTIDE SEQUENCE</scope>
    <source>
        <strain evidence="7 9">FR3</strain>
    </source>
</reference>
<evidence type="ECO:0000313" key="9">
    <source>
        <dbReference type="Proteomes" id="UP000006672"/>
    </source>
</evidence>
<accession>A0A0K0JN15</accession>
<dbReference type="OrthoDB" id="276276at2759"/>
<dbReference type="EMBL" id="LN857018">
    <property type="protein sequence ID" value="CRZ26088.1"/>
    <property type="molecule type" value="Genomic_DNA"/>
</dbReference>
<dbReference type="GO" id="GO:0006167">
    <property type="term" value="P:AMP biosynthetic process"/>
    <property type="evidence" value="ECO:0007669"/>
    <property type="project" value="EnsemblMetazoa"/>
</dbReference>
<dbReference type="SUPFAM" id="SSF55811">
    <property type="entry name" value="Nudix"/>
    <property type="match status" value="1"/>
</dbReference>
<keyword evidence="4" id="KW-0378">Hydrolase</keyword>
<dbReference type="STRING" id="6279.A0A0K0JN15"/>
<protein>
    <recommendedName>
        <fullName evidence="2">Bis(5'-nucleosyl)-tetraphosphatase [asymmetrical]</fullName>
    </recommendedName>
    <alternativeName>
        <fullName evidence="5">Diadenosine 5',5'''-P1,P4-tetraphosphate asymmetrical hydrolase</fullName>
    </alternativeName>
</protein>
<dbReference type="WBParaSite" id="Bm6409.1">
    <property type="protein sequence ID" value="Bm6409.1"/>
    <property type="gene ID" value="WBGene00226670"/>
</dbReference>
<dbReference type="GO" id="GO:0006172">
    <property type="term" value="P:ADP biosynthetic process"/>
    <property type="evidence" value="ECO:0007669"/>
    <property type="project" value="EnsemblMetazoa"/>
</dbReference>
<dbReference type="InterPro" id="IPR000086">
    <property type="entry name" value="NUDIX_hydrolase_dom"/>
</dbReference>
<evidence type="ECO:0000313" key="8">
    <source>
        <dbReference type="EMBL" id="VIO99283.1"/>
    </source>
</evidence>
<dbReference type="CTD" id="6100001"/>
<dbReference type="CDD" id="cd03428">
    <property type="entry name" value="NUDIX_Ap4A_Nudt2"/>
    <property type="match status" value="1"/>
</dbReference>
<evidence type="ECO:0000256" key="3">
    <source>
        <dbReference type="ARBA" id="ARBA00022741"/>
    </source>
</evidence>
<dbReference type="GO" id="GO:0004081">
    <property type="term" value="F:bis(5'-nucleosyl)-tetraphosphatase (asymmetrical) activity"/>
    <property type="evidence" value="ECO:0007669"/>
    <property type="project" value="EnsemblMetazoa"/>
</dbReference>
<dbReference type="GO" id="GO:0000166">
    <property type="term" value="F:nucleotide binding"/>
    <property type="evidence" value="ECO:0007669"/>
    <property type="project" value="UniProtKB-KW"/>
</dbReference>
<feature type="domain" description="Nudix hydrolase" evidence="6">
    <location>
        <begin position="4"/>
        <end position="144"/>
    </location>
</feature>
<dbReference type="Pfam" id="PF00293">
    <property type="entry name" value="NUDIX"/>
    <property type="match status" value="1"/>
</dbReference>
<sequence length="151" mass="17682">MMADIVRAAGMLVYRHKADRIEYLLLQASYPPHHWSPPKGHVDPGEDEWSAALRETCEEAGITASNLDVHMDFVEVMTYVVKKSDRHGEEINKQKTVKYWLARLKNDEEIRLSDEHQDVRWLSVDEASMLAQYKEMQDLIRKAEEYLTHKK</sequence>
<accession>A0A4E9FXF1</accession>
<evidence type="ECO:0000256" key="2">
    <source>
        <dbReference type="ARBA" id="ARBA00018911"/>
    </source>
</evidence>
<proteinExistence type="inferred from homology"/>
<evidence type="ECO:0000259" key="6">
    <source>
        <dbReference type="PROSITE" id="PS51462"/>
    </source>
</evidence>
<dbReference type="WormBase" id="Bm6409">
    <property type="protein sequence ID" value="BM06099"/>
    <property type="gene ID" value="WBGene00226670"/>
    <property type="gene designation" value="Bma-ndx-4"/>
</dbReference>
<dbReference type="AlphaFoldDB" id="A0A0K0JN15"/>
<evidence type="ECO:0000313" key="11">
    <source>
        <dbReference type="WormBase" id="Bm6409"/>
    </source>
</evidence>
<evidence type="ECO:0000256" key="4">
    <source>
        <dbReference type="ARBA" id="ARBA00022801"/>
    </source>
</evidence>
<dbReference type="Gene3D" id="3.90.79.10">
    <property type="entry name" value="Nucleoside Triphosphate Pyrophosphohydrolase"/>
    <property type="match status" value="1"/>
</dbReference>
<dbReference type="InterPro" id="IPR020084">
    <property type="entry name" value="NUDIX_hydrolase_CS"/>
</dbReference>
<dbReference type="InterPro" id="IPR015797">
    <property type="entry name" value="NUDIX_hydrolase-like_dom_sf"/>
</dbReference>
<dbReference type="GO" id="GO:0006754">
    <property type="term" value="P:ATP biosynthetic process"/>
    <property type="evidence" value="ECO:0007669"/>
    <property type="project" value="EnsemblMetazoa"/>
</dbReference>
<dbReference type="PANTHER" id="PTHR21340:SF0">
    <property type="entry name" value="BIS(5'-NUCLEOSYL)-TETRAPHOSPHATASE [ASYMMETRICAL]"/>
    <property type="match status" value="1"/>
</dbReference>
<reference evidence="8" key="3">
    <citation type="submission" date="2019-04" db="EMBL/GenBank/DDBJ databases">
        <authorList>
            <person name="Howe K."/>
            <person name="Paulini M."/>
            <person name="Williams G."/>
        </authorList>
    </citation>
    <scope>NUCLEOTIDE SEQUENCE [LARGE SCALE GENOMIC DNA]</scope>
    <source>
        <strain evidence="8">FR3</strain>
    </source>
</reference>
<evidence type="ECO:0000313" key="10">
    <source>
        <dbReference type="WBParaSite" id="Bm6409.1"/>
    </source>
</evidence>
<dbReference type="PANTHER" id="PTHR21340">
    <property type="entry name" value="DIADENOSINE 5,5-P1,P4-TETRAPHOSPHATE PYROPHOSPHOHYDROLASE MUTT"/>
    <property type="match status" value="1"/>
</dbReference>
<dbReference type="PROSITE" id="PS51462">
    <property type="entry name" value="NUDIX"/>
    <property type="match status" value="1"/>
</dbReference>
<dbReference type="PROSITE" id="PS00893">
    <property type="entry name" value="NUDIX_BOX"/>
    <property type="match status" value="1"/>
</dbReference>
<reference evidence="7" key="2">
    <citation type="submission" date="2012-12" db="EMBL/GenBank/DDBJ databases">
        <authorList>
            <person name="Gao Y.W."/>
            <person name="Fan S.T."/>
            <person name="Sun H.T."/>
            <person name="Wang Z."/>
            <person name="Gao X.L."/>
            <person name="Li Y.G."/>
            <person name="Wang T.C."/>
            <person name="Zhang K."/>
            <person name="Xu W.W."/>
            <person name="Yu Z.J."/>
            <person name="Xia X.Z."/>
        </authorList>
    </citation>
    <scope>NUCLEOTIDE SEQUENCE</scope>
    <source>
        <strain evidence="7">FR3</strain>
    </source>
</reference>
<dbReference type="FunCoup" id="A0A0K0JN15">
    <property type="interactions" value="482"/>
</dbReference>
<dbReference type="GeneID" id="6100001"/>
<dbReference type="GO" id="GO:0043135">
    <property type="term" value="F:5-phosphoribosyl 1-pyrophosphate pyrophosphatase activity"/>
    <property type="evidence" value="ECO:0007669"/>
    <property type="project" value="EnsemblMetazoa"/>
</dbReference>
<dbReference type="EMBL" id="CAAKNF010000195">
    <property type="protein sequence ID" value="VIO99283.1"/>
    <property type="molecule type" value="Genomic_DNA"/>
</dbReference>
<organism evidence="9 10">
    <name type="scientific">Brugia malayi</name>
    <name type="common">Filarial nematode worm</name>
    <dbReference type="NCBI Taxonomy" id="6279"/>
    <lineage>
        <taxon>Eukaryota</taxon>
        <taxon>Metazoa</taxon>
        <taxon>Ecdysozoa</taxon>
        <taxon>Nematoda</taxon>
        <taxon>Chromadorea</taxon>
        <taxon>Rhabditida</taxon>
        <taxon>Spirurina</taxon>
        <taxon>Spiruromorpha</taxon>
        <taxon>Filarioidea</taxon>
        <taxon>Onchocercidae</taxon>
        <taxon>Brugia</taxon>
    </lineage>
</organism>
<evidence type="ECO:0000313" key="7">
    <source>
        <dbReference type="EMBL" id="CRZ26088.1"/>
    </source>
</evidence>
<evidence type="ECO:0000256" key="5">
    <source>
        <dbReference type="ARBA" id="ARBA00032644"/>
    </source>
</evidence>
<dbReference type="Proteomes" id="UP000006672">
    <property type="component" value="Unassembled WGS sequence"/>
</dbReference>
<dbReference type="PRINTS" id="PR01405">
    <property type="entry name" value="TETRPHPHTASE"/>
</dbReference>
<dbReference type="InterPro" id="IPR051325">
    <property type="entry name" value="Nudix_hydrolase_domain"/>
</dbReference>
<keyword evidence="9" id="KW-1185">Reference proteome</keyword>
<gene>
    <name evidence="11" type="primary">bma-ndx-4</name>
    <name evidence="7 10" type="synonym">Bma-ndx-4</name>
    <name evidence="11" type="ORF">Bm6409</name>
    <name evidence="8" type="ORF">BM_BM6409</name>
    <name evidence="7" type="ORF">BM_Bm6409</name>
</gene>
<dbReference type="RefSeq" id="XP_001896561.1">
    <property type="nucleotide sequence ID" value="XM_001896526.1"/>
</dbReference>
<reference evidence="10" key="4">
    <citation type="submission" date="2019-12" db="UniProtKB">
        <authorList>
            <consortium name="WormBaseParasite"/>
        </authorList>
    </citation>
    <scope>IDENTIFICATION</scope>
</reference>
<dbReference type="OMA" id="WRDYEQA"/>